<evidence type="ECO:0000256" key="2">
    <source>
        <dbReference type="ARBA" id="ARBA00022614"/>
    </source>
</evidence>
<dbReference type="AlphaFoldDB" id="A0A9Q0MIH2"/>
<evidence type="ECO:0000256" key="7">
    <source>
        <dbReference type="ARBA" id="ARBA00023136"/>
    </source>
</evidence>
<evidence type="ECO:0000256" key="9">
    <source>
        <dbReference type="SAM" id="Phobius"/>
    </source>
</evidence>
<dbReference type="OrthoDB" id="1600340at2759"/>
<evidence type="ECO:0000313" key="12">
    <source>
        <dbReference type="Proteomes" id="UP001151699"/>
    </source>
</evidence>
<dbReference type="SMART" id="SM00369">
    <property type="entry name" value="LRR_TYP"/>
    <property type="match status" value="4"/>
</dbReference>
<keyword evidence="7 9" id="KW-0472">Membrane</keyword>
<protein>
    <submittedName>
        <fullName evidence="11">Leucine-rich alpha-2-glycoprotein</fullName>
    </submittedName>
</protein>
<proteinExistence type="predicted"/>
<dbReference type="Gene3D" id="3.80.10.10">
    <property type="entry name" value="Ribonuclease Inhibitor"/>
    <property type="match status" value="2"/>
</dbReference>
<dbReference type="InterPro" id="IPR032675">
    <property type="entry name" value="LRR_dom_sf"/>
</dbReference>
<evidence type="ECO:0000256" key="1">
    <source>
        <dbReference type="ARBA" id="ARBA00004167"/>
    </source>
</evidence>
<keyword evidence="3 9" id="KW-0812">Transmembrane</keyword>
<dbReference type="Pfam" id="PF00560">
    <property type="entry name" value="LRR_1"/>
    <property type="match status" value="1"/>
</dbReference>
<evidence type="ECO:0000256" key="8">
    <source>
        <dbReference type="ARBA" id="ARBA00023180"/>
    </source>
</evidence>
<feature type="non-terminal residue" evidence="11">
    <location>
        <position position="1"/>
    </location>
</feature>
<dbReference type="InterPro" id="IPR003591">
    <property type="entry name" value="Leu-rich_rpt_typical-subtyp"/>
</dbReference>
<evidence type="ECO:0000256" key="3">
    <source>
        <dbReference type="ARBA" id="ARBA00022692"/>
    </source>
</evidence>
<gene>
    <name evidence="11" type="primary">LRG1</name>
    <name evidence="11" type="ORF">Bhyg_17363</name>
</gene>
<dbReference type="InterPro" id="IPR001611">
    <property type="entry name" value="Leu-rich_rpt"/>
</dbReference>
<evidence type="ECO:0000259" key="10">
    <source>
        <dbReference type="SMART" id="SM00082"/>
    </source>
</evidence>
<evidence type="ECO:0000256" key="6">
    <source>
        <dbReference type="ARBA" id="ARBA00022989"/>
    </source>
</evidence>
<dbReference type="EMBL" id="WJQU01004263">
    <property type="protein sequence ID" value="KAJ6617885.1"/>
    <property type="molecule type" value="Genomic_DNA"/>
</dbReference>
<feature type="domain" description="LRRCT" evidence="10">
    <location>
        <begin position="240"/>
        <end position="297"/>
    </location>
</feature>
<reference evidence="11" key="1">
    <citation type="submission" date="2022-07" db="EMBL/GenBank/DDBJ databases">
        <authorList>
            <person name="Trinca V."/>
            <person name="Uliana J.V.C."/>
            <person name="Torres T.T."/>
            <person name="Ward R.J."/>
            <person name="Monesi N."/>
        </authorList>
    </citation>
    <scope>NUCLEOTIDE SEQUENCE</scope>
    <source>
        <strain evidence="11">HSMRA1968</strain>
        <tissue evidence="11">Whole embryos</tissue>
    </source>
</reference>
<dbReference type="SMART" id="SM00082">
    <property type="entry name" value="LRRCT"/>
    <property type="match status" value="1"/>
</dbReference>
<keyword evidence="4" id="KW-0732">Signal</keyword>
<comment type="caution">
    <text evidence="11">The sequence shown here is derived from an EMBL/GenBank/DDBJ whole genome shotgun (WGS) entry which is preliminary data.</text>
</comment>
<feature type="transmembrane region" description="Helical" evidence="9">
    <location>
        <begin position="332"/>
        <end position="352"/>
    </location>
</feature>
<dbReference type="PROSITE" id="PS51450">
    <property type="entry name" value="LRR"/>
    <property type="match status" value="1"/>
</dbReference>
<dbReference type="GO" id="GO:0007165">
    <property type="term" value="P:signal transduction"/>
    <property type="evidence" value="ECO:0007669"/>
    <property type="project" value="TreeGrafter"/>
</dbReference>
<keyword evidence="8" id="KW-0325">Glycoprotein</keyword>
<keyword evidence="2" id="KW-0433">Leucine-rich repeat</keyword>
<evidence type="ECO:0000256" key="5">
    <source>
        <dbReference type="ARBA" id="ARBA00022737"/>
    </source>
</evidence>
<dbReference type="PANTHER" id="PTHR24365">
    <property type="entry name" value="TOLL-LIKE RECEPTOR"/>
    <property type="match status" value="1"/>
</dbReference>
<keyword evidence="6 9" id="KW-1133">Transmembrane helix</keyword>
<evidence type="ECO:0000256" key="4">
    <source>
        <dbReference type="ARBA" id="ARBA00022729"/>
    </source>
</evidence>
<dbReference type="InterPro" id="IPR000483">
    <property type="entry name" value="Cys-rich_flank_reg_C"/>
</dbReference>
<name>A0A9Q0MIH2_9DIPT</name>
<keyword evidence="5" id="KW-0677">Repeat</keyword>
<dbReference type="Pfam" id="PF13855">
    <property type="entry name" value="LRR_8"/>
    <property type="match status" value="1"/>
</dbReference>
<feature type="non-terminal residue" evidence="11">
    <location>
        <position position="375"/>
    </location>
</feature>
<dbReference type="PANTHER" id="PTHR24365:SF541">
    <property type="entry name" value="PROTEIN TOLL-RELATED"/>
    <property type="match status" value="1"/>
</dbReference>
<comment type="subcellular location">
    <subcellularLocation>
        <location evidence="1">Membrane</location>
        <topology evidence="1">Single-pass membrane protein</topology>
    </subcellularLocation>
</comment>
<dbReference type="SUPFAM" id="SSF52058">
    <property type="entry name" value="L domain-like"/>
    <property type="match status" value="1"/>
</dbReference>
<keyword evidence="12" id="KW-1185">Reference proteome</keyword>
<dbReference type="Proteomes" id="UP001151699">
    <property type="component" value="Unassembled WGS sequence"/>
</dbReference>
<dbReference type="GO" id="GO:0038023">
    <property type="term" value="F:signaling receptor activity"/>
    <property type="evidence" value="ECO:0007669"/>
    <property type="project" value="TreeGrafter"/>
</dbReference>
<accession>A0A9Q0MIH2</accession>
<sequence length="375" mass="43616">EQLNLANNSIEVVEDDTFTQLLNLKHLDISHNELKKLSLTLPDFIQHFVVSSNHLKSWPLVNFPKTLTHVEVQDNKLTELFSTKWFSNNLMMLNVSHNFIEFLPEVEYTELTILDLSFNAFTVVPKNLGEIASKLDTLILDHNPIERIDFEEPIYLRKLFMRNMPLLQEISAAALRNVDGQDDCVEVVISHCEKLSNIDRNAMRHLDLCFLDLSYNNLSTIPESLTNWTLLTEGVDIQGNPFDCSCSEQWMLDVILQQLYLNESQQHLLYDLKCAGPEQFKDHRFVKYYRKIAAFCNPNSAMRMAPDEVEVSSFAQSFGDVHLSLTAGPGCIIIITLSVICVILMIVVAFKWRREHIRRLERKRRLHQYYEYEYE</sequence>
<dbReference type="GO" id="GO:0005886">
    <property type="term" value="C:plasma membrane"/>
    <property type="evidence" value="ECO:0007669"/>
    <property type="project" value="TreeGrafter"/>
</dbReference>
<organism evidence="11 12">
    <name type="scientific">Pseudolycoriella hygida</name>
    <dbReference type="NCBI Taxonomy" id="35572"/>
    <lineage>
        <taxon>Eukaryota</taxon>
        <taxon>Metazoa</taxon>
        <taxon>Ecdysozoa</taxon>
        <taxon>Arthropoda</taxon>
        <taxon>Hexapoda</taxon>
        <taxon>Insecta</taxon>
        <taxon>Pterygota</taxon>
        <taxon>Neoptera</taxon>
        <taxon>Endopterygota</taxon>
        <taxon>Diptera</taxon>
        <taxon>Nematocera</taxon>
        <taxon>Sciaroidea</taxon>
        <taxon>Sciaridae</taxon>
        <taxon>Pseudolycoriella</taxon>
    </lineage>
</organism>
<evidence type="ECO:0000313" key="11">
    <source>
        <dbReference type="EMBL" id="KAJ6617885.1"/>
    </source>
</evidence>